<protein>
    <recommendedName>
        <fullName evidence="2">Cyclopropane-fatty-acyl-phospholipid synthase</fullName>
    </recommendedName>
</protein>
<evidence type="ECO:0008006" key="2">
    <source>
        <dbReference type="Google" id="ProtNLM"/>
    </source>
</evidence>
<organism evidence="1">
    <name type="scientific">Palpitomonas bilix</name>
    <dbReference type="NCBI Taxonomy" id="652834"/>
    <lineage>
        <taxon>Eukaryota</taxon>
        <taxon>Eukaryota incertae sedis</taxon>
    </lineage>
</organism>
<reference evidence="1" key="1">
    <citation type="submission" date="2021-01" db="EMBL/GenBank/DDBJ databases">
        <authorList>
            <person name="Corre E."/>
            <person name="Pelletier E."/>
            <person name="Niang G."/>
            <person name="Scheremetjew M."/>
            <person name="Finn R."/>
            <person name="Kale V."/>
            <person name="Holt S."/>
            <person name="Cochrane G."/>
            <person name="Meng A."/>
            <person name="Brown T."/>
            <person name="Cohen L."/>
        </authorList>
    </citation>
    <scope>NUCLEOTIDE SEQUENCE</scope>
    <source>
        <strain evidence="1">NIES-2562</strain>
    </source>
</reference>
<accession>A0A7S3G9J3</accession>
<sequence length="480" mass="53277">MALPFPAEWSLAAVPSTVTAVWRGLQPVPASSAIAPQELAKDTIAGAMGSFAFTLVSSFLSSYVKEGCLEVRLPKGKVIAFGQTPYVNGVVPVRLHVHTFAFFKRIAFFHDIGLAEAYMAGDFDVDHPQVLVDLFSLLVRNSASPSVSSQREREGGERGGVKKWVTSLMYAVMCGVGSKMNSVSHHFFHSNSVKNARKNIAAHYDLPPSFFASFLGNTTVYSSALFASPASSLDEAQYAKMDAIIAKARIDKSDTVLEIGGGWGDFAIYCARKTGCKVTAITISQQQYDHAVERIKKEGMEEQVEFKICDYRHVQGVYSRIVSIEMIEAVGHDYLPSFFDTIDRCLAPQGLAVIQAITMPEDRYDAYRKSSDFINKHIFPGGCCPSVRALTIAAKNLTLCEVSEHAPHYARTLREWRSAFLDSEQKIKALGFDDVFIRKWVYYLTYCEAGFKERSIGLHHLVFSRSLNVKALKRAGYDYE</sequence>
<gene>
    <name evidence="1" type="ORF">PBIL07802_LOCUS15101</name>
</gene>
<dbReference type="CDD" id="cd02440">
    <property type="entry name" value="AdoMet_MTases"/>
    <property type="match status" value="1"/>
</dbReference>
<dbReference type="PANTHER" id="PTHR43667">
    <property type="entry name" value="CYCLOPROPANE-FATTY-ACYL-PHOSPHOLIPID SYNTHASE"/>
    <property type="match status" value="1"/>
</dbReference>
<dbReference type="InterPro" id="IPR029063">
    <property type="entry name" value="SAM-dependent_MTases_sf"/>
</dbReference>
<dbReference type="PANTHER" id="PTHR43667:SF2">
    <property type="entry name" value="FATTY ACID C-METHYL TRANSFERASE"/>
    <property type="match status" value="1"/>
</dbReference>
<proteinExistence type="predicted"/>
<dbReference type="InterPro" id="IPR050723">
    <property type="entry name" value="CFA/CMAS"/>
</dbReference>
<dbReference type="SUPFAM" id="SSF53335">
    <property type="entry name" value="S-adenosyl-L-methionine-dependent methyltransferases"/>
    <property type="match status" value="1"/>
</dbReference>
<dbReference type="Gene3D" id="3.40.50.150">
    <property type="entry name" value="Vaccinia Virus protein VP39"/>
    <property type="match status" value="1"/>
</dbReference>
<dbReference type="EMBL" id="HBIB01023062">
    <property type="protein sequence ID" value="CAE0252872.1"/>
    <property type="molecule type" value="Transcribed_RNA"/>
</dbReference>
<dbReference type="AlphaFoldDB" id="A0A7S3G9J3"/>
<dbReference type="Pfam" id="PF02353">
    <property type="entry name" value="CMAS"/>
    <property type="match status" value="1"/>
</dbReference>
<evidence type="ECO:0000313" key="1">
    <source>
        <dbReference type="EMBL" id="CAE0252872.1"/>
    </source>
</evidence>
<name>A0A7S3G9J3_9EUKA</name>